<dbReference type="Pfam" id="PF07812">
    <property type="entry name" value="TfuA"/>
    <property type="match status" value="1"/>
</dbReference>
<name>A0A212LBY4_9HYPH</name>
<feature type="domain" description="TfuA-like core" evidence="1">
    <location>
        <begin position="47"/>
        <end position="166"/>
    </location>
</feature>
<sequence>MKLIFVGPSLHGAELPVAAGTELRPPAAKGDVRRAVEEGADVIGLVDGYFETTAAVWHKEILHALSCGVRVFGAASIGALRAAECAAFGMTGIGAIYEAYAAGRLEDDADVALLHVPRELGYAPLSEPLVNVRATLDHLLATNLIVERQFRTLIETASAIFYKERTWKAILAAATLSADERALIGGLVRTSRVDQKMIDAMALVKAVELETGVRSKKPPAWDFSHTSYFRMLAT</sequence>
<evidence type="ECO:0000259" key="1">
    <source>
        <dbReference type="Pfam" id="PF07812"/>
    </source>
</evidence>
<dbReference type="InterPro" id="IPR012924">
    <property type="entry name" value="TfuA_core"/>
</dbReference>
<reference evidence="2" key="1">
    <citation type="submission" date="2016-08" db="EMBL/GenBank/DDBJ databases">
        <authorList>
            <person name="Seilhamer J.J."/>
        </authorList>
    </citation>
    <scope>NUCLEOTIDE SEQUENCE</scope>
    <source>
        <strain evidence="2">86</strain>
    </source>
</reference>
<organism evidence="2">
    <name type="scientific">uncultured Pleomorphomonas sp</name>
    <dbReference type="NCBI Taxonomy" id="442121"/>
    <lineage>
        <taxon>Bacteria</taxon>
        <taxon>Pseudomonadati</taxon>
        <taxon>Pseudomonadota</taxon>
        <taxon>Alphaproteobacteria</taxon>
        <taxon>Hyphomicrobiales</taxon>
        <taxon>Pleomorphomonadaceae</taxon>
        <taxon>Pleomorphomonas</taxon>
        <taxon>environmental samples</taxon>
    </lineage>
</organism>
<dbReference type="RefSeq" id="WP_288199905.1">
    <property type="nucleotide sequence ID" value="NZ_LT608334.1"/>
</dbReference>
<proteinExistence type="predicted"/>
<dbReference type="AlphaFoldDB" id="A0A212LBY4"/>
<dbReference type="EMBL" id="FMJD01000005">
    <property type="protein sequence ID" value="SCM75066.1"/>
    <property type="molecule type" value="Genomic_DNA"/>
</dbReference>
<gene>
    <name evidence="2" type="ORF">KL86PLE_130467</name>
</gene>
<protein>
    <recommendedName>
        <fullName evidence="1">TfuA-like core domain-containing protein</fullName>
    </recommendedName>
</protein>
<accession>A0A212LBY4</accession>
<evidence type="ECO:0000313" key="2">
    <source>
        <dbReference type="EMBL" id="SCM75066.1"/>
    </source>
</evidence>